<dbReference type="AlphaFoldDB" id="A0A2S6F9B7"/>
<gene>
    <name evidence="2" type="ORF">C3928_00590</name>
</gene>
<sequence>MKPTNNMRKKETNELDLEQKQKEKKGDNAPDFIPGASPYYNLYCFFYRLCHSEETPKQHQPATSFQHGK</sequence>
<dbReference type="Proteomes" id="UP000239239">
    <property type="component" value="Unassembled WGS sequence"/>
</dbReference>
<comment type="caution">
    <text evidence="2">The sequence shown here is derived from an EMBL/GenBank/DDBJ whole genome shotgun (WGS) entry which is preliminary data.</text>
</comment>
<dbReference type="EMBL" id="PQWY01000001">
    <property type="protein sequence ID" value="PPK34018.1"/>
    <property type="molecule type" value="Genomic_DNA"/>
</dbReference>
<feature type="compositionally biased region" description="Basic and acidic residues" evidence="1">
    <location>
        <begin position="8"/>
        <end position="28"/>
    </location>
</feature>
<evidence type="ECO:0000256" key="1">
    <source>
        <dbReference type="SAM" id="MobiDB-lite"/>
    </source>
</evidence>
<organism evidence="2 3">
    <name type="scientific">Legionella pneumophila</name>
    <dbReference type="NCBI Taxonomy" id="446"/>
    <lineage>
        <taxon>Bacteria</taxon>
        <taxon>Pseudomonadati</taxon>
        <taxon>Pseudomonadota</taxon>
        <taxon>Gammaproteobacteria</taxon>
        <taxon>Legionellales</taxon>
        <taxon>Legionellaceae</taxon>
        <taxon>Legionella</taxon>
    </lineage>
</organism>
<feature type="region of interest" description="Disordered" evidence="1">
    <location>
        <begin position="1"/>
        <end position="34"/>
    </location>
</feature>
<name>A0A2S6F9B7_LEGPN</name>
<accession>A0A2S6F9B7</accession>
<proteinExistence type="predicted"/>
<reference evidence="2 3" key="1">
    <citation type="submission" date="2018-02" db="EMBL/GenBank/DDBJ databases">
        <title>Draft genome sequences of four Legionella pneumophila clinical strains isolated in Ontario.</title>
        <authorList>
            <person name="Fortuna A."/>
            <person name="Ramnarine R."/>
            <person name="Li A."/>
            <person name="Frantz C."/>
            <person name="Mallo G."/>
        </authorList>
    </citation>
    <scope>NUCLEOTIDE SEQUENCE [LARGE SCALE GENOMIC DNA]</scope>
    <source>
        <strain evidence="2 3">LG61</strain>
    </source>
</reference>
<evidence type="ECO:0000313" key="3">
    <source>
        <dbReference type="Proteomes" id="UP000239239"/>
    </source>
</evidence>
<dbReference type="OrthoDB" id="9912863at2"/>
<dbReference type="RefSeq" id="WP_027228334.1">
    <property type="nucleotide sequence ID" value="NZ_CP017601.1"/>
</dbReference>
<protein>
    <submittedName>
        <fullName evidence="2">Uncharacterized protein</fullName>
    </submittedName>
</protein>
<evidence type="ECO:0000313" key="2">
    <source>
        <dbReference type="EMBL" id="PPK34018.1"/>
    </source>
</evidence>